<reference evidence="1" key="1">
    <citation type="journal article" date="2021" name="New Phytol.">
        <title>Evolutionary innovations through gain and loss of genes in the ectomycorrhizal Boletales.</title>
        <authorList>
            <person name="Wu G."/>
            <person name="Miyauchi S."/>
            <person name="Morin E."/>
            <person name="Kuo A."/>
            <person name="Drula E."/>
            <person name="Varga T."/>
            <person name="Kohler A."/>
            <person name="Feng B."/>
            <person name="Cao Y."/>
            <person name="Lipzen A."/>
            <person name="Daum C."/>
            <person name="Hundley H."/>
            <person name="Pangilinan J."/>
            <person name="Johnson J."/>
            <person name="Barry K."/>
            <person name="LaButti K."/>
            <person name="Ng V."/>
            <person name="Ahrendt S."/>
            <person name="Min B."/>
            <person name="Choi I.G."/>
            <person name="Park H."/>
            <person name="Plett J.M."/>
            <person name="Magnuson J."/>
            <person name="Spatafora J.W."/>
            <person name="Nagy L.G."/>
            <person name="Henrissat B."/>
            <person name="Grigoriev I.V."/>
            <person name="Yang Z.L."/>
            <person name="Xu J."/>
            <person name="Martin F.M."/>
        </authorList>
    </citation>
    <scope>NUCLEOTIDE SEQUENCE</scope>
    <source>
        <strain evidence="1">ATCC 28755</strain>
    </source>
</reference>
<keyword evidence="2" id="KW-1185">Reference proteome</keyword>
<proteinExistence type="predicted"/>
<gene>
    <name evidence="1" type="ORF">BJ138DRAFT_1115504</name>
</gene>
<dbReference type="EMBL" id="MU267796">
    <property type="protein sequence ID" value="KAH7908810.1"/>
    <property type="molecule type" value="Genomic_DNA"/>
</dbReference>
<sequence length="433" mass="47955">MAVMRRPSQALAQPITFPFCGRVAMNRFMKSAMSERLATFSSFDPSYRGCPTEELIRLYDTWSRGEIGMIITGNIQIKKGHLEASGNTIIDKDLPHNYVAEFAKLARASKSHGSLIVGQLSHPGRQVSVNIQPYPESASDIDQPPAGGVFFARPTPLSREGILDIIDRFAYAASVLHTAGFDGIQLHCAHGYLLAQFLSSRTNRRTDQYGGTLENRARIIIDIVTAIRLRVKDQSFLIAVKLNVHDFTLDGFDAEESRTTAQYLEAAGVDLIELSGGTYEQAVYNHDRQVPNGHPGYGEELSREAYFLKFAEQIRLYVKKSIIAVTGGFRSAEVMSSAIIEGKTDMIGLARPLTAEPHLVKEILSGEKTRAKRDKFPPGQLLRIAAAAKQMEEIGNGQDITDFDNNFNVSWFIAALQRVIPAAISEDFSFHRS</sequence>
<organism evidence="1 2">
    <name type="scientific">Hygrophoropsis aurantiaca</name>
    <dbReference type="NCBI Taxonomy" id="72124"/>
    <lineage>
        <taxon>Eukaryota</taxon>
        <taxon>Fungi</taxon>
        <taxon>Dikarya</taxon>
        <taxon>Basidiomycota</taxon>
        <taxon>Agaricomycotina</taxon>
        <taxon>Agaricomycetes</taxon>
        <taxon>Agaricomycetidae</taxon>
        <taxon>Boletales</taxon>
        <taxon>Coniophorineae</taxon>
        <taxon>Hygrophoropsidaceae</taxon>
        <taxon>Hygrophoropsis</taxon>
    </lineage>
</organism>
<evidence type="ECO:0000313" key="1">
    <source>
        <dbReference type="EMBL" id="KAH7908810.1"/>
    </source>
</evidence>
<evidence type="ECO:0000313" key="2">
    <source>
        <dbReference type="Proteomes" id="UP000790377"/>
    </source>
</evidence>
<comment type="caution">
    <text evidence="1">The sequence shown here is derived from an EMBL/GenBank/DDBJ whole genome shotgun (WGS) entry which is preliminary data.</text>
</comment>
<dbReference type="Proteomes" id="UP000790377">
    <property type="component" value="Unassembled WGS sequence"/>
</dbReference>
<name>A0ACB8A658_9AGAM</name>
<accession>A0ACB8A658</accession>
<protein>
    <submittedName>
        <fullName evidence="1">Uncharacterized protein</fullName>
    </submittedName>
</protein>